<evidence type="ECO:0000256" key="1">
    <source>
        <dbReference type="SAM" id="Phobius"/>
    </source>
</evidence>
<organism evidence="2 3">
    <name type="scientific">Kroppenstedtia pulmonis</name>
    <dbReference type="NCBI Taxonomy" id="1380685"/>
    <lineage>
        <taxon>Bacteria</taxon>
        <taxon>Bacillati</taxon>
        <taxon>Bacillota</taxon>
        <taxon>Bacilli</taxon>
        <taxon>Bacillales</taxon>
        <taxon>Thermoactinomycetaceae</taxon>
        <taxon>Kroppenstedtia</taxon>
    </lineage>
</organism>
<dbReference type="KEGG" id="kpul:GXN76_05300"/>
<dbReference type="RefSeq" id="WP_173221172.1">
    <property type="nucleotide sequence ID" value="NZ_CP048104.1"/>
</dbReference>
<dbReference type="EMBL" id="CP048104">
    <property type="protein sequence ID" value="QKG83949.1"/>
    <property type="molecule type" value="Genomic_DNA"/>
</dbReference>
<gene>
    <name evidence="2" type="ORF">GXN76_05300</name>
</gene>
<evidence type="ECO:0000313" key="3">
    <source>
        <dbReference type="Proteomes" id="UP000503088"/>
    </source>
</evidence>
<feature type="transmembrane region" description="Helical" evidence="1">
    <location>
        <begin position="45"/>
        <end position="64"/>
    </location>
</feature>
<proteinExistence type="predicted"/>
<protein>
    <submittedName>
        <fullName evidence="2">Uncharacterized protein</fullName>
    </submittedName>
</protein>
<dbReference type="Proteomes" id="UP000503088">
    <property type="component" value="Chromosome"/>
</dbReference>
<feature type="transmembrane region" description="Helical" evidence="1">
    <location>
        <begin position="6"/>
        <end position="24"/>
    </location>
</feature>
<keyword evidence="1" id="KW-0472">Membrane</keyword>
<dbReference type="AlphaFoldDB" id="A0A7D3XLW3"/>
<evidence type="ECO:0000313" key="2">
    <source>
        <dbReference type="EMBL" id="QKG83949.1"/>
    </source>
</evidence>
<feature type="transmembrane region" description="Helical" evidence="1">
    <location>
        <begin position="76"/>
        <end position="95"/>
    </location>
</feature>
<reference evidence="2 3" key="1">
    <citation type="submission" date="2020-01" db="EMBL/GenBank/DDBJ databases">
        <authorList>
            <person name="Gulvik C.A."/>
            <person name="Batra D.G."/>
        </authorList>
    </citation>
    <scope>NUCLEOTIDE SEQUENCE [LARGE SCALE GENOMIC DNA]</scope>
    <source>
        <strain evidence="2 3">W9323</strain>
    </source>
</reference>
<accession>A0A7D3XLW3</accession>
<sequence length="98" mass="11485">MDHPLSLFILIMVVAFSTFAIEKRRRKKSHLPEVDERVLQLYHSYLLRTIISSATIGVILLAIYTWTGRQSIPVSYIWIYLLITMFSLSLMTRIVKKK</sequence>
<keyword evidence="1" id="KW-1133">Transmembrane helix</keyword>
<keyword evidence="3" id="KW-1185">Reference proteome</keyword>
<name>A0A7D3XLW3_9BACL</name>
<keyword evidence="1" id="KW-0812">Transmembrane</keyword>